<name>A0A8J6XIX8_9CYAN</name>
<dbReference type="RefSeq" id="WP_190826660.1">
    <property type="nucleotide sequence ID" value="NZ_CAWPPI010000036.1"/>
</dbReference>
<dbReference type="AlphaFoldDB" id="A0A8J6XIX8"/>
<comment type="caution">
    <text evidence="1">The sequence shown here is derived from an EMBL/GenBank/DDBJ whole genome shotgun (WGS) entry which is preliminary data.</text>
</comment>
<keyword evidence="2" id="KW-1185">Reference proteome</keyword>
<evidence type="ECO:0000313" key="1">
    <source>
        <dbReference type="EMBL" id="MBD2772294.1"/>
    </source>
</evidence>
<accession>A0A8J6XIX8</accession>
<sequence length="64" mass="7621">MKGYIKGKTIILEDKLPDDLNEGEQVEVIVIPLKKKYNFPTFQLGVKDEYLTREKIYEREQDIF</sequence>
<dbReference type="EMBL" id="JACXAE010000036">
    <property type="protein sequence ID" value="MBD2772294.1"/>
    <property type="molecule type" value="Genomic_DNA"/>
</dbReference>
<organism evidence="1 2">
    <name type="scientific">Iningainema tapete BLCC-T55</name>
    <dbReference type="NCBI Taxonomy" id="2748662"/>
    <lineage>
        <taxon>Bacteria</taxon>
        <taxon>Bacillati</taxon>
        <taxon>Cyanobacteriota</taxon>
        <taxon>Cyanophyceae</taxon>
        <taxon>Nostocales</taxon>
        <taxon>Scytonemataceae</taxon>
        <taxon>Iningainema tapete</taxon>
    </lineage>
</organism>
<proteinExistence type="predicted"/>
<protein>
    <submittedName>
        <fullName evidence="1">Uncharacterized protein</fullName>
    </submittedName>
</protein>
<dbReference type="Proteomes" id="UP000629098">
    <property type="component" value="Unassembled WGS sequence"/>
</dbReference>
<evidence type="ECO:0000313" key="2">
    <source>
        <dbReference type="Proteomes" id="UP000629098"/>
    </source>
</evidence>
<reference evidence="1" key="1">
    <citation type="submission" date="2020-09" db="EMBL/GenBank/DDBJ databases">
        <title>Iningainema tapete sp. nov. (Scytonemataceae, Cyanobacteria) from greenhouses in central Florida (USA) produces two types of nodularin with biosynthetic potential for microcystin-LR and anabaenopeptins.</title>
        <authorList>
            <person name="Berthold D.E."/>
            <person name="Lefler F.W."/>
            <person name="Huang I.-S."/>
            <person name="Abdulla H."/>
            <person name="Zimba P.V."/>
            <person name="Laughinghouse H.D. IV."/>
        </authorList>
    </citation>
    <scope>NUCLEOTIDE SEQUENCE</scope>
    <source>
        <strain evidence="1">BLCCT55</strain>
    </source>
</reference>
<gene>
    <name evidence="1" type="ORF">ICL16_09455</name>
</gene>